<feature type="non-terminal residue" evidence="1">
    <location>
        <position position="32"/>
    </location>
</feature>
<organism evidence="1 2">
    <name type="scientific">Roseateles saccharophilus</name>
    <name type="common">Pseudomonas saccharophila</name>
    <dbReference type="NCBI Taxonomy" id="304"/>
    <lineage>
        <taxon>Bacteria</taxon>
        <taxon>Pseudomonadati</taxon>
        <taxon>Pseudomonadota</taxon>
        <taxon>Betaproteobacteria</taxon>
        <taxon>Burkholderiales</taxon>
        <taxon>Sphaerotilaceae</taxon>
        <taxon>Roseateles</taxon>
    </lineage>
</organism>
<dbReference type="EMBL" id="SMBU01000003">
    <property type="protein sequence ID" value="TCV03607.1"/>
    <property type="molecule type" value="Genomic_DNA"/>
</dbReference>
<proteinExistence type="predicted"/>
<evidence type="ECO:0000313" key="2">
    <source>
        <dbReference type="Proteomes" id="UP000295110"/>
    </source>
</evidence>
<reference evidence="1 2" key="1">
    <citation type="submission" date="2019-03" db="EMBL/GenBank/DDBJ databases">
        <title>Genomic Encyclopedia of Type Strains, Phase IV (KMG-IV): sequencing the most valuable type-strain genomes for metagenomic binning, comparative biology and taxonomic classification.</title>
        <authorList>
            <person name="Goeker M."/>
        </authorList>
    </citation>
    <scope>NUCLEOTIDE SEQUENCE [LARGE SCALE GENOMIC DNA]</scope>
    <source>
        <strain evidence="1 2">DSM 654</strain>
    </source>
</reference>
<dbReference type="AlphaFoldDB" id="A0A4R3VE14"/>
<name>A0A4R3VE14_ROSSA</name>
<keyword evidence="2" id="KW-1185">Reference proteome</keyword>
<evidence type="ECO:0000313" key="1">
    <source>
        <dbReference type="EMBL" id="TCV03607.1"/>
    </source>
</evidence>
<accession>A0A4R3VE14</accession>
<protein>
    <submittedName>
        <fullName evidence="1">Uncharacterized protein</fullName>
    </submittedName>
</protein>
<comment type="caution">
    <text evidence="1">The sequence shown here is derived from an EMBL/GenBank/DDBJ whole genome shotgun (WGS) entry which is preliminary data.</text>
</comment>
<dbReference type="Proteomes" id="UP000295110">
    <property type="component" value="Unassembled WGS sequence"/>
</dbReference>
<sequence length="32" mass="3664">MKEVDPKALFRLSVLGPLISRERLARGELQQL</sequence>
<gene>
    <name evidence="1" type="ORF">EV671_1003267</name>
</gene>